<dbReference type="Proteomes" id="UP001158986">
    <property type="component" value="Unassembled WGS sequence"/>
</dbReference>
<keyword evidence="1" id="KW-0732">Signal</keyword>
<evidence type="ECO:0000313" key="4">
    <source>
        <dbReference type="Proteomes" id="UP001158986"/>
    </source>
</evidence>
<evidence type="ECO:0000313" key="5">
    <source>
        <dbReference type="Proteomes" id="UP001160483"/>
    </source>
</evidence>
<sequence length="170" mass="18416">MVIPTSMFLGLAIMPMASNLAIDLAEEVPSFHVPVFNYETLTTGNTPYKVLDALKKDRIISFSNVPSYSQIRDSYHNMAAACAVSAQDANPNFLHHKTLTDGAKRYVISATSGQDANAAAITTDTTCPGYKDIYTQFSSLLEMVVLSVGTTLDATDFTMKDSYGQTVSSH</sequence>
<organism evidence="2 5">
    <name type="scientific">Peronospora belbahrii</name>
    <dbReference type="NCBI Taxonomy" id="622444"/>
    <lineage>
        <taxon>Eukaryota</taxon>
        <taxon>Sar</taxon>
        <taxon>Stramenopiles</taxon>
        <taxon>Oomycota</taxon>
        <taxon>Peronosporomycetes</taxon>
        <taxon>Peronosporales</taxon>
        <taxon>Peronosporaceae</taxon>
        <taxon>Peronospora</taxon>
    </lineage>
</organism>
<protein>
    <submittedName>
        <fullName evidence="2">Uncharacterized protein</fullName>
    </submittedName>
</protein>
<evidence type="ECO:0000313" key="3">
    <source>
        <dbReference type="EMBL" id="CAH0515793.1"/>
    </source>
</evidence>
<name>A0AAU9KNB4_9STRA</name>
<dbReference type="PANTHER" id="PTHR40855:SF1">
    <property type="entry name" value="CLAVAMINATE SYNTHASE-LIKE PROTEIN"/>
    <property type="match status" value="1"/>
</dbReference>
<accession>A0AAU9KNB4</accession>
<dbReference type="PANTHER" id="PTHR40855">
    <property type="entry name" value="DIOX_N DOMAIN-CONTAINING PROTEIN"/>
    <property type="match status" value="1"/>
</dbReference>
<keyword evidence="4" id="KW-1185">Reference proteome</keyword>
<dbReference type="EMBL" id="CAKLCB010000138">
    <property type="protein sequence ID" value="CAH0515793.1"/>
    <property type="molecule type" value="Genomic_DNA"/>
</dbReference>
<proteinExistence type="predicted"/>
<evidence type="ECO:0000313" key="2">
    <source>
        <dbReference type="EMBL" id="CAH0474788.1"/>
    </source>
</evidence>
<gene>
    <name evidence="3" type="ORF">PBS001_LOCUS2489</name>
    <name evidence="2" type="ORF">PBS003_LOCUS1629</name>
</gene>
<feature type="signal peptide" evidence="1">
    <location>
        <begin position="1"/>
        <end position="19"/>
    </location>
</feature>
<dbReference type="Proteomes" id="UP001160483">
    <property type="component" value="Unassembled WGS sequence"/>
</dbReference>
<feature type="chain" id="PRO_5043728760" evidence="1">
    <location>
        <begin position="20"/>
        <end position="170"/>
    </location>
</feature>
<dbReference type="EMBL" id="CAKKTJ010000114">
    <property type="protein sequence ID" value="CAH0474788.1"/>
    <property type="molecule type" value="Genomic_DNA"/>
</dbReference>
<dbReference type="AlphaFoldDB" id="A0AAU9KNB4"/>
<comment type="caution">
    <text evidence="2">The sequence shown here is derived from an EMBL/GenBank/DDBJ whole genome shotgun (WGS) entry which is preliminary data.</text>
</comment>
<reference evidence="2 4" key="1">
    <citation type="submission" date="2021-11" db="EMBL/GenBank/DDBJ databases">
        <authorList>
            <person name="Islam A."/>
            <person name="Islam S."/>
            <person name="Flora M.S."/>
            <person name="Rahman M."/>
            <person name="Ziaur R.M."/>
            <person name="Epstein J.H."/>
            <person name="Hassan M."/>
            <person name="Klassen M."/>
            <person name="Woodard K."/>
            <person name="Webb A."/>
            <person name="Webby R.J."/>
            <person name="El Zowalaty M.E."/>
        </authorList>
    </citation>
    <scope>NUCLEOTIDE SEQUENCE</scope>
    <source>
        <strain evidence="3">Pbs1</strain>
        <strain evidence="2">Pbs3</strain>
    </source>
</reference>
<evidence type="ECO:0000256" key="1">
    <source>
        <dbReference type="SAM" id="SignalP"/>
    </source>
</evidence>